<feature type="transmembrane region" description="Helical" evidence="9">
    <location>
        <begin position="439"/>
        <end position="463"/>
    </location>
</feature>
<dbReference type="EMBL" id="JAHOEL010000007">
    <property type="protein sequence ID" value="MBV3392049.1"/>
    <property type="molecule type" value="Genomic_DNA"/>
</dbReference>
<keyword evidence="7 8" id="KW-0472">Membrane</keyword>
<evidence type="ECO:0000259" key="10">
    <source>
        <dbReference type="PROSITE" id="PS51105"/>
    </source>
</evidence>
<evidence type="ECO:0000256" key="4">
    <source>
        <dbReference type="ARBA" id="ARBA00022597"/>
    </source>
</evidence>
<dbReference type="InterPro" id="IPR004501">
    <property type="entry name" value="PTS_EIIC_3"/>
</dbReference>
<comment type="function">
    <text evidence="8">The phosphoenolpyruvate-dependent sugar phosphotransferase system (PTS), a major carbohydrate active -transport system, catalyzes the phosphorylation of incoming sugar substrates concomitant with their translocation across the cell membrane.</text>
</comment>
<accession>A0AAW4MPI0</accession>
<name>A0AAW4MPI0_9FIRM</name>
<dbReference type="PANTHER" id="PTHR33989:SF4">
    <property type="entry name" value="PTS SYSTEM N,N'-DIACETYLCHITOBIOSE-SPECIFIC EIIC COMPONENT"/>
    <property type="match status" value="1"/>
</dbReference>
<comment type="caution">
    <text evidence="11">The sequence shown here is derived from an EMBL/GenBank/DDBJ whole genome shotgun (WGS) entry which is preliminary data.</text>
</comment>
<feature type="domain" description="PTS EIIC type-3" evidence="10">
    <location>
        <begin position="12"/>
        <end position="459"/>
    </location>
</feature>
<dbReference type="Proteomes" id="UP001197492">
    <property type="component" value="Unassembled WGS sequence"/>
</dbReference>
<keyword evidence="4 8" id="KW-0762">Sugar transport</keyword>
<dbReference type="GO" id="GO:0009401">
    <property type="term" value="P:phosphoenolpyruvate-dependent sugar phosphotransferase system"/>
    <property type="evidence" value="ECO:0007669"/>
    <property type="project" value="InterPro"/>
</dbReference>
<dbReference type="InterPro" id="IPR051088">
    <property type="entry name" value="PTS_Sugar-EIIC/EIIB"/>
</dbReference>
<reference evidence="11 14" key="1">
    <citation type="submission" date="2021-06" db="EMBL/GenBank/DDBJ databases">
        <title>Collection of gut derived symbiotic bacterial strains cultured from healthy donors.</title>
        <authorList>
            <person name="Lin H."/>
            <person name="Littmann E."/>
            <person name="Pamer E.G."/>
        </authorList>
    </citation>
    <scope>NUCLEOTIDE SEQUENCE</scope>
    <source>
        <strain evidence="12 14">MSK.21.70</strain>
        <strain evidence="11">MSK.21.82</strain>
    </source>
</reference>
<evidence type="ECO:0000256" key="2">
    <source>
        <dbReference type="ARBA" id="ARBA00022448"/>
    </source>
</evidence>
<feature type="transmembrane region" description="Helical" evidence="9">
    <location>
        <begin position="36"/>
        <end position="55"/>
    </location>
</feature>
<comment type="subcellular location">
    <subcellularLocation>
        <location evidence="1">Cell membrane</location>
        <topology evidence="1">Multi-pass membrane protein</topology>
    </subcellularLocation>
</comment>
<dbReference type="PANTHER" id="PTHR33989">
    <property type="match status" value="1"/>
</dbReference>
<dbReference type="EMBL" id="JAHOEF010000007">
    <property type="protein sequence ID" value="MBV3382023.1"/>
    <property type="molecule type" value="Genomic_DNA"/>
</dbReference>
<keyword evidence="5 9" id="KW-0812">Transmembrane</keyword>
<dbReference type="Proteomes" id="UP001196408">
    <property type="component" value="Unassembled WGS sequence"/>
</dbReference>
<evidence type="ECO:0000256" key="8">
    <source>
        <dbReference type="PIRNR" id="PIRNR006351"/>
    </source>
</evidence>
<dbReference type="GO" id="GO:0005886">
    <property type="term" value="C:plasma membrane"/>
    <property type="evidence" value="ECO:0007669"/>
    <property type="project" value="UniProtKB-SubCell"/>
</dbReference>
<feature type="transmembrane region" description="Helical" evidence="9">
    <location>
        <begin position="329"/>
        <end position="352"/>
    </location>
</feature>
<evidence type="ECO:0000256" key="6">
    <source>
        <dbReference type="ARBA" id="ARBA00022989"/>
    </source>
</evidence>
<organism evidence="11 13">
    <name type="scientific">Catenibacterium mitsuokai</name>
    <dbReference type="NCBI Taxonomy" id="100886"/>
    <lineage>
        <taxon>Bacteria</taxon>
        <taxon>Bacillati</taxon>
        <taxon>Bacillota</taxon>
        <taxon>Erysipelotrichia</taxon>
        <taxon>Erysipelotrichales</taxon>
        <taxon>Coprobacillaceae</taxon>
        <taxon>Catenibacterium</taxon>
    </lineage>
</organism>
<feature type="transmembrane region" description="Helical" evidence="9">
    <location>
        <begin position="221"/>
        <end position="250"/>
    </location>
</feature>
<dbReference type="PROSITE" id="PS51105">
    <property type="entry name" value="PTS_EIIC_TYPE_3"/>
    <property type="match status" value="1"/>
</dbReference>
<dbReference type="Pfam" id="PF02378">
    <property type="entry name" value="PTS_EIIC"/>
    <property type="match status" value="1"/>
</dbReference>
<evidence type="ECO:0000256" key="9">
    <source>
        <dbReference type="SAM" id="Phobius"/>
    </source>
</evidence>
<sequence length="474" mass="52365">MGVRRGDGMNKLVDALSWVAMRCTQNKYLNAIKNTFQNYMPISLTGAVGIFWINVLVNDQGGLGTVFPLIMDFKIFNPIFEALNYAAISCISIVIVLLLSSEIAQANGDHDIYPVIVSFLSWLVVTPHTIDGLHINVLLHTGGGAIVHTKLSTFVHIPHSIGITLKDFTAQGIGVGYTSLSGLFTAMLVAIIATELYHLLRNCDCLLIKLPSQVSTNQVLSFMNIVPTFLTLLIMGSVSYLCILSTGHTLNTNIYNLVQFPLQLMAGDNLIAVLVLYFIILLFWVVGFHGKNLMLPIVESLYRPLLYINMAAFNAGFRGKDIPYVFNSTMFQMFGEVGGSGCTLGLVIYILVFSQRHDNRLIANISLFPSLANINETVIFGMPIVLNPLLSIPFILAPLVSLTAGYFLISIGFCPHVIMEVPWVMPPILMGFLVTGGSIYGAISHLICICISLLVYAPFIYIYERKQKKEEYIY</sequence>
<feature type="transmembrane region" description="Helical" evidence="9">
    <location>
        <begin position="75"/>
        <end position="100"/>
    </location>
</feature>
<protein>
    <recommendedName>
        <fullName evidence="8">Permease IIC component</fullName>
    </recommendedName>
</protein>
<dbReference type="AlphaFoldDB" id="A0AAW4MPI0"/>
<dbReference type="InterPro" id="IPR003352">
    <property type="entry name" value="PTS_EIIC"/>
</dbReference>
<evidence type="ECO:0000313" key="13">
    <source>
        <dbReference type="Proteomes" id="UP001196408"/>
    </source>
</evidence>
<evidence type="ECO:0000313" key="11">
    <source>
        <dbReference type="EMBL" id="MBV3382023.1"/>
    </source>
</evidence>
<proteinExistence type="predicted"/>
<evidence type="ECO:0000313" key="14">
    <source>
        <dbReference type="Proteomes" id="UP001197492"/>
    </source>
</evidence>
<keyword evidence="6 9" id="KW-1133">Transmembrane helix</keyword>
<keyword evidence="3 8" id="KW-1003">Cell membrane</keyword>
<evidence type="ECO:0000313" key="12">
    <source>
        <dbReference type="EMBL" id="MBV3392049.1"/>
    </source>
</evidence>
<dbReference type="PIRSF" id="PIRSF006351">
    <property type="entry name" value="PTS_EIIC-Cellobiose"/>
    <property type="match status" value="1"/>
</dbReference>
<evidence type="ECO:0000256" key="7">
    <source>
        <dbReference type="ARBA" id="ARBA00023136"/>
    </source>
</evidence>
<dbReference type="GO" id="GO:0008982">
    <property type="term" value="F:protein-N(PI)-phosphohistidine-sugar phosphotransferase activity"/>
    <property type="evidence" value="ECO:0007669"/>
    <property type="project" value="InterPro"/>
</dbReference>
<evidence type="ECO:0000256" key="1">
    <source>
        <dbReference type="ARBA" id="ARBA00004651"/>
    </source>
</evidence>
<evidence type="ECO:0000256" key="5">
    <source>
        <dbReference type="ARBA" id="ARBA00022692"/>
    </source>
</evidence>
<feature type="transmembrane region" description="Helical" evidence="9">
    <location>
        <begin position="394"/>
        <end position="419"/>
    </location>
</feature>
<keyword evidence="2 8" id="KW-0813">Transport</keyword>
<feature type="transmembrane region" description="Helical" evidence="9">
    <location>
        <begin position="180"/>
        <end position="200"/>
    </location>
</feature>
<dbReference type="InterPro" id="IPR004796">
    <property type="entry name" value="PTS_IIC_cello"/>
</dbReference>
<gene>
    <name evidence="11" type="ORF">KSV97_02045</name>
    <name evidence="12" type="ORF">KSW06_02060</name>
</gene>
<keyword evidence="14" id="KW-1185">Reference proteome</keyword>
<feature type="transmembrane region" description="Helical" evidence="9">
    <location>
        <begin position="270"/>
        <end position="288"/>
    </location>
</feature>
<evidence type="ECO:0000256" key="3">
    <source>
        <dbReference type="ARBA" id="ARBA00022475"/>
    </source>
</evidence>